<dbReference type="EMBL" id="CAJGYM010000015">
    <property type="protein sequence ID" value="CAD6190267.1"/>
    <property type="molecule type" value="Genomic_DNA"/>
</dbReference>
<dbReference type="GO" id="GO:0035249">
    <property type="term" value="P:synaptic transmission, glutamatergic"/>
    <property type="evidence" value="ECO:0007669"/>
    <property type="project" value="TreeGrafter"/>
</dbReference>
<dbReference type="InterPro" id="IPR011701">
    <property type="entry name" value="MFS"/>
</dbReference>
<dbReference type="GO" id="GO:0005313">
    <property type="term" value="F:L-glutamate transmembrane transporter activity"/>
    <property type="evidence" value="ECO:0007669"/>
    <property type="project" value="TreeGrafter"/>
</dbReference>
<evidence type="ECO:0000256" key="6">
    <source>
        <dbReference type="SAM" id="Phobius"/>
    </source>
</evidence>
<evidence type="ECO:0000313" key="8">
    <source>
        <dbReference type="EMBL" id="CAD6190267.1"/>
    </source>
</evidence>
<dbReference type="GO" id="GO:0060076">
    <property type="term" value="C:excitatory synapse"/>
    <property type="evidence" value="ECO:0007669"/>
    <property type="project" value="TreeGrafter"/>
</dbReference>
<dbReference type="PANTHER" id="PTHR11662:SF206">
    <property type="entry name" value="MAJOR FACILITATOR SUPERFAMILY (MFS) PROFILE DOMAIN-CONTAINING PROTEIN-RELATED"/>
    <property type="match status" value="1"/>
</dbReference>
<keyword evidence="4 6" id="KW-0472">Membrane</keyword>
<feature type="compositionally biased region" description="Basic and acidic residues" evidence="5">
    <location>
        <begin position="515"/>
        <end position="529"/>
    </location>
</feature>
<organism evidence="8 9">
    <name type="scientific">Caenorhabditis auriculariae</name>
    <dbReference type="NCBI Taxonomy" id="2777116"/>
    <lineage>
        <taxon>Eukaryota</taxon>
        <taxon>Metazoa</taxon>
        <taxon>Ecdysozoa</taxon>
        <taxon>Nematoda</taxon>
        <taxon>Chromadorea</taxon>
        <taxon>Rhabditida</taxon>
        <taxon>Rhabditina</taxon>
        <taxon>Rhabditomorpha</taxon>
        <taxon>Rhabditoidea</taxon>
        <taxon>Rhabditidae</taxon>
        <taxon>Peloderinae</taxon>
        <taxon>Caenorhabditis</taxon>
    </lineage>
</organism>
<feature type="transmembrane region" description="Helical" evidence="6">
    <location>
        <begin position="50"/>
        <end position="68"/>
    </location>
</feature>
<dbReference type="PROSITE" id="PS50850">
    <property type="entry name" value="MFS"/>
    <property type="match status" value="1"/>
</dbReference>
<proteinExistence type="predicted"/>
<dbReference type="Proteomes" id="UP000835052">
    <property type="component" value="Unassembled WGS sequence"/>
</dbReference>
<evidence type="ECO:0000256" key="1">
    <source>
        <dbReference type="ARBA" id="ARBA00004141"/>
    </source>
</evidence>
<gene>
    <name evidence="8" type="ORF">CAUJ_LOCUS6186</name>
</gene>
<dbReference type="SUPFAM" id="SSF103473">
    <property type="entry name" value="MFS general substrate transporter"/>
    <property type="match status" value="1"/>
</dbReference>
<evidence type="ECO:0000256" key="4">
    <source>
        <dbReference type="ARBA" id="ARBA00023136"/>
    </source>
</evidence>
<accession>A0A8S1H4D6</accession>
<feature type="domain" description="Major facilitator superfamily (MFS) profile" evidence="7">
    <location>
        <begin position="49"/>
        <end position="475"/>
    </location>
</feature>
<keyword evidence="2 6" id="KW-0812">Transmembrane</keyword>
<dbReference type="Gene3D" id="1.20.1250.20">
    <property type="entry name" value="MFS general substrate transporter like domains"/>
    <property type="match status" value="2"/>
</dbReference>
<keyword evidence="3 6" id="KW-1133">Transmembrane helix</keyword>
<feature type="region of interest" description="Disordered" evidence="5">
    <location>
        <begin position="502"/>
        <end position="582"/>
    </location>
</feature>
<feature type="transmembrane region" description="Helical" evidence="6">
    <location>
        <begin position="419"/>
        <end position="442"/>
    </location>
</feature>
<evidence type="ECO:0000256" key="5">
    <source>
        <dbReference type="SAM" id="MobiDB-lite"/>
    </source>
</evidence>
<evidence type="ECO:0000256" key="2">
    <source>
        <dbReference type="ARBA" id="ARBA00022692"/>
    </source>
</evidence>
<evidence type="ECO:0000313" key="9">
    <source>
        <dbReference type="Proteomes" id="UP000835052"/>
    </source>
</evidence>
<name>A0A8S1H4D6_9PELO</name>
<protein>
    <recommendedName>
        <fullName evidence="7">Major facilitator superfamily (MFS) profile domain-containing protein</fullName>
    </recommendedName>
</protein>
<feature type="transmembrane region" description="Helical" evidence="6">
    <location>
        <begin position="448"/>
        <end position="470"/>
    </location>
</feature>
<feature type="compositionally biased region" description="Basic and acidic residues" evidence="5">
    <location>
        <begin position="570"/>
        <end position="582"/>
    </location>
</feature>
<dbReference type="OrthoDB" id="2985014at2759"/>
<feature type="transmembrane region" description="Helical" evidence="6">
    <location>
        <begin position="386"/>
        <end position="407"/>
    </location>
</feature>
<feature type="transmembrane region" description="Helical" evidence="6">
    <location>
        <begin position="155"/>
        <end position="179"/>
    </location>
</feature>
<dbReference type="GO" id="GO:0098700">
    <property type="term" value="P:neurotransmitter loading into synaptic vesicle"/>
    <property type="evidence" value="ECO:0007669"/>
    <property type="project" value="TreeGrafter"/>
</dbReference>
<reference evidence="8" key="1">
    <citation type="submission" date="2020-10" db="EMBL/GenBank/DDBJ databases">
        <authorList>
            <person name="Kikuchi T."/>
        </authorList>
    </citation>
    <scope>NUCLEOTIDE SEQUENCE</scope>
    <source>
        <strain evidence="8">NKZ352</strain>
    </source>
</reference>
<dbReference type="PANTHER" id="PTHR11662">
    <property type="entry name" value="SOLUTE CARRIER FAMILY 17"/>
    <property type="match status" value="1"/>
</dbReference>
<evidence type="ECO:0000259" key="7">
    <source>
        <dbReference type="PROSITE" id="PS50850"/>
    </source>
</evidence>
<dbReference type="AlphaFoldDB" id="A0A8S1H4D6"/>
<keyword evidence="9" id="KW-1185">Reference proteome</keyword>
<dbReference type="InterPro" id="IPR050382">
    <property type="entry name" value="MFS_Na/Anion_cotransporter"/>
</dbReference>
<comment type="subcellular location">
    <subcellularLocation>
        <location evidence="1">Membrane</location>
        <topology evidence="1">Multi-pass membrane protein</topology>
    </subcellularLocation>
</comment>
<feature type="transmembrane region" description="Helical" evidence="6">
    <location>
        <begin position="128"/>
        <end position="149"/>
    </location>
</feature>
<feature type="transmembrane region" description="Helical" evidence="6">
    <location>
        <begin position="362"/>
        <end position="380"/>
    </location>
</feature>
<feature type="transmembrane region" description="Helical" evidence="6">
    <location>
        <begin position="325"/>
        <end position="342"/>
    </location>
</feature>
<dbReference type="GO" id="GO:0050803">
    <property type="term" value="P:regulation of synapse structure or activity"/>
    <property type="evidence" value="ECO:0007669"/>
    <property type="project" value="TreeGrafter"/>
</dbReference>
<sequence>MVGRTLRKTGSAISDSIRRTFSRKTWEHKEQLHSLRESDRFFLAKVRWQIAWMAHIGFAIAFGIRSNFGVAKNRMINNFTDSYGQIHEQEFFWTPTELGMMESSFFYGYAASQIPAGLLAAKFAPNKLLCIGVFVASLLNILIAFLLQYHPVTDIAVMSLQVVQGLALGVTYPAMHGVWRHWAPPLERSKLATTTFTGSYVGVMVGLPASAYLVSHFHWSAPFFVFGVVGVVWSAVWWFISSKSPLCHRYISNEERTYISEKVGAVAVQDMSLTTVPWKSILLSPAVWAIVICNFCRSWTFFLLLGNQLTYMKDVLHIDITNSGLISMLPQLLMTITVLSSGQAADYLRSSGKMETRNVRKLFNTVGFSGEAVFLCMLAFVREPIWAIVCLITGCALSGLSIAGFNVNHFDIAPRYAPILMGFSNGFGALAGMSGFVTQSLTLNNPDGWKWCFLLAMSVDLFGIVFFLIFGRGEVQSWAREPEREETLGEFCRRISMSVANRLSRRSSRNPSTYEKMEEERQNSSEMKARSPSTDSGAPSEVVVPNFGNSISGKLTAVAEEDSTSSDSSEPPRRLTTDRPQV</sequence>
<evidence type="ECO:0000256" key="3">
    <source>
        <dbReference type="ARBA" id="ARBA00022989"/>
    </source>
</evidence>
<dbReference type="InterPro" id="IPR036259">
    <property type="entry name" value="MFS_trans_sf"/>
</dbReference>
<dbReference type="GO" id="GO:0030672">
    <property type="term" value="C:synaptic vesicle membrane"/>
    <property type="evidence" value="ECO:0007669"/>
    <property type="project" value="TreeGrafter"/>
</dbReference>
<dbReference type="FunFam" id="1.20.1250.20:FF:000781">
    <property type="entry name" value="Vesicular GLUtamate transporter"/>
    <property type="match status" value="1"/>
</dbReference>
<dbReference type="GO" id="GO:0005326">
    <property type="term" value="F:neurotransmitter transmembrane transporter activity"/>
    <property type="evidence" value="ECO:0007669"/>
    <property type="project" value="TreeGrafter"/>
</dbReference>
<feature type="transmembrane region" description="Helical" evidence="6">
    <location>
        <begin position="191"/>
        <end position="213"/>
    </location>
</feature>
<feature type="transmembrane region" description="Helical" evidence="6">
    <location>
        <begin position="281"/>
        <end position="305"/>
    </location>
</feature>
<feature type="transmembrane region" description="Helical" evidence="6">
    <location>
        <begin position="219"/>
        <end position="240"/>
    </location>
</feature>
<dbReference type="Pfam" id="PF07690">
    <property type="entry name" value="MFS_1"/>
    <property type="match status" value="1"/>
</dbReference>
<dbReference type="FunFam" id="1.20.1250.20:FF:000226">
    <property type="entry name" value="Vesicular GLUtamate transporter"/>
    <property type="match status" value="1"/>
</dbReference>
<comment type="caution">
    <text evidence="8">The sequence shown here is derived from an EMBL/GenBank/DDBJ whole genome shotgun (WGS) entry which is preliminary data.</text>
</comment>
<dbReference type="InterPro" id="IPR020846">
    <property type="entry name" value="MFS_dom"/>
</dbReference>